<accession>K0R342</accession>
<evidence type="ECO:0000256" key="1">
    <source>
        <dbReference type="SAM" id="MobiDB-lite"/>
    </source>
</evidence>
<dbReference type="Proteomes" id="UP000266841">
    <property type="component" value="Unassembled WGS sequence"/>
</dbReference>
<evidence type="ECO:0000313" key="3">
    <source>
        <dbReference type="Proteomes" id="UP000266841"/>
    </source>
</evidence>
<comment type="caution">
    <text evidence="2">The sequence shown here is derived from an EMBL/GenBank/DDBJ whole genome shotgun (WGS) entry which is preliminary data.</text>
</comment>
<keyword evidence="3" id="KW-1185">Reference proteome</keyword>
<evidence type="ECO:0000313" key="2">
    <source>
        <dbReference type="EMBL" id="EJK45759.1"/>
    </source>
</evidence>
<gene>
    <name evidence="2" type="ORF">THAOC_35614</name>
</gene>
<protein>
    <submittedName>
        <fullName evidence="2">Uncharacterized protein</fullName>
    </submittedName>
</protein>
<proteinExistence type="predicted"/>
<dbReference type="AlphaFoldDB" id="K0R342"/>
<feature type="region of interest" description="Disordered" evidence="1">
    <location>
        <begin position="18"/>
        <end position="48"/>
    </location>
</feature>
<reference evidence="2 3" key="1">
    <citation type="journal article" date="2012" name="Genome Biol.">
        <title>Genome and low-iron response of an oceanic diatom adapted to chronic iron limitation.</title>
        <authorList>
            <person name="Lommer M."/>
            <person name="Specht M."/>
            <person name="Roy A.S."/>
            <person name="Kraemer L."/>
            <person name="Andreson R."/>
            <person name="Gutowska M.A."/>
            <person name="Wolf J."/>
            <person name="Bergner S.V."/>
            <person name="Schilhabel M.B."/>
            <person name="Klostermeier U.C."/>
            <person name="Beiko R.G."/>
            <person name="Rosenstiel P."/>
            <person name="Hippler M."/>
            <person name="Laroche J."/>
        </authorList>
    </citation>
    <scope>NUCLEOTIDE SEQUENCE [LARGE SCALE GENOMIC DNA]</scope>
    <source>
        <strain evidence="2 3">CCMP1005</strain>
    </source>
</reference>
<name>K0R342_THAOC</name>
<dbReference type="EMBL" id="AGNL01048268">
    <property type="protein sequence ID" value="EJK45759.1"/>
    <property type="molecule type" value="Genomic_DNA"/>
</dbReference>
<sequence length="161" mass="17941">MQLSEAFSPCFKTVKDQKTGEEKEVSTYDMTGQLRGKSPTARAPQPPHPFGSSVEVFDLIALWTQLSTGMNELLDKLEEEIIKPGKVTWHGLTTGPMSSEINLICFVEAPPFPFMDRDDNNQTDLDPVTSLATDGSTLVLVYSLTYRTPYDYIIIFSGNQI</sequence>
<organism evidence="2 3">
    <name type="scientific">Thalassiosira oceanica</name>
    <name type="common">Marine diatom</name>
    <dbReference type="NCBI Taxonomy" id="159749"/>
    <lineage>
        <taxon>Eukaryota</taxon>
        <taxon>Sar</taxon>
        <taxon>Stramenopiles</taxon>
        <taxon>Ochrophyta</taxon>
        <taxon>Bacillariophyta</taxon>
        <taxon>Coscinodiscophyceae</taxon>
        <taxon>Thalassiosirophycidae</taxon>
        <taxon>Thalassiosirales</taxon>
        <taxon>Thalassiosiraceae</taxon>
        <taxon>Thalassiosira</taxon>
    </lineage>
</organism>